<dbReference type="RefSeq" id="WP_041587668.1">
    <property type="nucleotide sequence ID" value="NZ_LGTE01000008.1"/>
</dbReference>
<comment type="function">
    <text evidence="1">Could be involved in the regulation of nitrogen fixation.</text>
</comment>
<dbReference type="Pfam" id="PF00543">
    <property type="entry name" value="P-II"/>
    <property type="match status" value="1"/>
</dbReference>
<dbReference type="InterPro" id="IPR002187">
    <property type="entry name" value="N-reg_PII"/>
</dbReference>
<evidence type="ECO:0000256" key="1">
    <source>
        <dbReference type="ARBA" id="ARBA00002440"/>
    </source>
</evidence>
<keyword evidence="3" id="KW-0804">Transcription</keyword>
<dbReference type="PATRIC" id="fig|281456.6.peg.1562"/>
<dbReference type="GO" id="GO:0030234">
    <property type="term" value="F:enzyme regulator activity"/>
    <property type="evidence" value="ECO:0007669"/>
    <property type="project" value="InterPro"/>
</dbReference>
<organism evidence="5 6">
    <name type="scientific">Thermincola ferriacetica</name>
    <dbReference type="NCBI Taxonomy" id="281456"/>
    <lineage>
        <taxon>Bacteria</taxon>
        <taxon>Bacillati</taxon>
        <taxon>Bacillota</taxon>
        <taxon>Clostridia</taxon>
        <taxon>Eubacteriales</taxon>
        <taxon>Thermincolaceae</taxon>
        <taxon>Thermincola</taxon>
    </lineage>
</organism>
<comment type="caution">
    <text evidence="5">The sequence shown here is derived from an EMBL/GenBank/DDBJ whole genome shotgun (WGS) entry which is preliminary data.</text>
</comment>
<dbReference type="EMBL" id="LGTE01000008">
    <property type="protein sequence ID" value="KNZ69850.1"/>
    <property type="molecule type" value="Genomic_DNA"/>
</dbReference>
<dbReference type="InterPro" id="IPR015867">
    <property type="entry name" value="N-reg_PII/ATP_PRibTrfase_C"/>
</dbReference>
<reference evidence="6" key="1">
    <citation type="submission" date="2015-07" db="EMBL/GenBank/DDBJ databases">
        <title>Complete Genome of Thermincola ferriacetica strain Z-0001T.</title>
        <authorList>
            <person name="Lusk B."/>
            <person name="Badalamenti J.P."/>
            <person name="Parameswaran P."/>
            <person name="Bond D.R."/>
            <person name="Torres C.I."/>
        </authorList>
    </citation>
    <scope>NUCLEOTIDE SEQUENCE [LARGE SCALE GENOMIC DNA]</scope>
    <source>
        <strain evidence="6">Z-0001</strain>
    </source>
</reference>
<dbReference type="InterPro" id="IPR011322">
    <property type="entry name" value="N-reg_PII-like_a/b"/>
</dbReference>
<dbReference type="GO" id="GO:0005829">
    <property type="term" value="C:cytosol"/>
    <property type="evidence" value="ECO:0007669"/>
    <property type="project" value="TreeGrafter"/>
</dbReference>
<dbReference type="AlphaFoldDB" id="A0A0L6W2T5"/>
<evidence type="ECO:0000313" key="5">
    <source>
        <dbReference type="EMBL" id="KNZ69850.1"/>
    </source>
</evidence>
<dbReference type="Proteomes" id="UP000037175">
    <property type="component" value="Unassembled WGS sequence"/>
</dbReference>
<keyword evidence="4" id="KW-0535">Nitrogen fixation</keyword>
<dbReference type="Gene3D" id="3.30.70.120">
    <property type="match status" value="1"/>
</dbReference>
<keyword evidence="2" id="KW-0805">Transcription regulation</keyword>
<evidence type="ECO:0000256" key="3">
    <source>
        <dbReference type="ARBA" id="ARBA00023163"/>
    </source>
</evidence>
<protein>
    <submittedName>
        <fullName evidence="5">Nitrogen regulatory protein P-II</fullName>
    </submittedName>
</protein>
<evidence type="ECO:0000256" key="2">
    <source>
        <dbReference type="ARBA" id="ARBA00023015"/>
    </source>
</evidence>
<dbReference type="PANTHER" id="PTHR30115:SF13">
    <property type="entry name" value="PII-LIKE PROTEIN GLNBI"/>
    <property type="match status" value="1"/>
</dbReference>
<dbReference type="SMART" id="SM00938">
    <property type="entry name" value="P-II"/>
    <property type="match status" value="1"/>
</dbReference>
<name>A0A0L6W2T5_9FIRM</name>
<evidence type="ECO:0000313" key="6">
    <source>
        <dbReference type="Proteomes" id="UP000037175"/>
    </source>
</evidence>
<evidence type="ECO:0000256" key="4">
    <source>
        <dbReference type="ARBA" id="ARBA00023231"/>
    </source>
</evidence>
<dbReference type="SUPFAM" id="SSF54913">
    <property type="entry name" value="GlnB-like"/>
    <property type="match status" value="1"/>
</dbReference>
<proteinExistence type="predicted"/>
<gene>
    <name evidence="5" type="ORF">Tfer_1460</name>
</gene>
<dbReference type="GO" id="GO:0006808">
    <property type="term" value="P:regulation of nitrogen utilization"/>
    <property type="evidence" value="ECO:0007669"/>
    <property type="project" value="InterPro"/>
</dbReference>
<accession>A0A0L6W2T5</accession>
<dbReference type="PRINTS" id="PR00340">
    <property type="entry name" value="PIIGLNB"/>
</dbReference>
<dbReference type="PANTHER" id="PTHR30115">
    <property type="entry name" value="NITROGEN REGULATORY PROTEIN P-II"/>
    <property type="match status" value="1"/>
</dbReference>
<sequence>MLMIKAVVRPEKTNRILAELNDAGFPAVTKIDVVGRGKQKGVIVGDVVYDEIPKELLMIVVRDEDKDDVVSIIMRHAKTGEQGHYGDGKIFILPVEEVYTISSGKKEL</sequence>
<dbReference type="PROSITE" id="PS51343">
    <property type="entry name" value="PII_GLNB_DOM"/>
    <property type="match status" value="1"/>
</dbReference>
<dbReference type="GO" id="GO:0005524">
    <property type="term" value="F:ATP binding"/>
    <property type="evidence" value="ECO:0007669"/>
    <property type="project" value="TreeGrafter"/>
</dbReference>
<keyword evidence="6" id="KW-1185">Reference proteome</keyword>